<accession>A0ABU8FG13</accession>
<comment type="caution">
    <text evidence="2">The sequence shown here is derived from an EMBL/GenBank/DDBJ whole genome shotgun (WGS) entry which is preliminary data.</text>
</comment>
<keyword evidence="1" id="KW-0812">Transmembrane</keyword>
<feature type="transmembrane region" description="Helical" evidence="1">
    <location>
        <begin position="62"/>
        <end position="80"/>
    </location>
</feature>
<proteinExistence type="predicted"/>
<keyword evidence="3" id="KW-1185">Reference proteome</keyword>
<organism evidence="2 3">
    <name type="scientific">Bacillus bruguierae</name>
    <dbReference type="NCBI Taxonomy" id="3127667"/>
    <lineage>
        <taxon>Bacteria</taxon>
        <taxon>Bacillati</taxon>
        <taxon>Bacillota</taxon>
        <taxon>Bacilli</taxon>
        <taxon>Bacillales</taxon>
        <taxon>Bacillaceae</taxon>
        <taxon>Bacillus</taxon>
    </lineage>
</organism>
<evidence type="ECO:0000313" key="3">
    <source>
        <dbReference type="Proteomes" id="UP001372526"/>
    </source>
</evidence>
<feature type="transmembrane region" description="Helical" evidence="1">
    <location>
        <begin position="100"/>
        <end position="120"/>
    </location>
</feature>
<keyword evidence="1" id="KW-0472">Membrane</keyword>
<protein>
    <submittedName>
        <fullName evidence="2">Permease</fullName>
    </submittedName>
</protein>
<sequence>MKEHKKKRRRKRPRNRRTFRQFLSQCWVNIKKFFKALFFLLLLFTFFGVCCYIVAAISNREFTVYLALAFVISFILSYILGHIISKKKDLDFSGGGAEDAIIVILFILIGGIYLGVKYIIHKITGNEKVKPF</sequence>
<dbReference type="EMBL" id="JBAWSX010000004">
    <property type="protein sequence ID" value="MEI4801626.1"/>
    <property type="molecule type" value="Genomic_DNA"/>
</dbReference>
<evidence type="ECO:0000313" key="2">
    <source>
        <dbReference type="EMBL" id="MEI4801626.1"/>
    </source>
</evidence>
<gene>
    <name evidence="2" type="ORF">WAZ07_09835</name>
</gene>
<keyword evidence="1" id="KW-1133">Transmembrane helix</keyword>
<reference evidence="2 3" key="1">
    <citation type="submission" date="2024-01" db="EMBL/GenBank/DDBJ databases">
        <title>Seven novel Bacillus-like species.</title>
        <authorList>
            <person name="Liu G."/>
        </authorList>
    </citation>
    <scope>NUCLEOTIDE SEQUENCE [LARGE SCALE GENOMIC DNA]</scope>
    <source>
        <strain evidence="2 3">FJAT-51639</strain>
    </source>
</reference>
<dbReference type="Proteomes" id="UP001372526">
    <property type="component" value="Unassembled WGS sequence"/>
</dbReference>
<name>A0ABU8FG13_9BACI</name>
<evidence type="ECO:0000256" key="1">
    <source>
        <dbReference type="SAM" id="Phobius"/>
    </source>
</evidence>
<dbReference type="RefSeq" id="WP_336472285.1">
    <property type="nucleotide sequence ID" value="NZ_JBAWSX010000004.1"/>
</dbReference>